<name>A0AAJ4B197_PSESX</name>
<dbReference type="InterPro" id="IPR002018">
    <property type="entry name" value="CarbesteraseB"/>
</dbReference>
<accession>A0AAJ4B197</accession>
<dbReference type="Proteomes" id="UP000464688">
    <property type="component" value="Chromosome"/>
</dbReference>
<dbReference type="SUPFAM" id="SSF53474">
    <property type="entry name" value="alpha/beta-Hydrolases"/>
    <property type="match status" value="1"/>
</dbReference>
<dbReference type="EMBL" id="CP047267">
    <property type="protein sequence ID" value="QHF08427.1"/>
    <property type="molecule type" value="Genomic_DNA"/>
</dbReference>
<evidence type="ECO:0000259" key="2">
    <source>
        <dbReference type="Pfam" id="PF00135"/>
    </source>
</evidence>
<evidence type="ECO:0000313" key="4">
    <source>
        <dbReference type="Proteomes" id="UP000464688"/>
    </source>
</evidence>
<feature type="compositionally biased region" description="Basic residues" evidence="1">
    <location>
        <begin position="1"/>
        <end position="10"/>
    </location>
</feature>
<dbReference type="InterPro" id="IPR029058">
    <property type="entry name" value="AB_hydrolase_fold"/>
</dbReference>
<feature type="region of interest" description="Disordered" evidence="1">
    <location>
        <begin position="1"/>
        <end position="40"/>
    </location>
</feature>
<sequence>MGKRKRRCTWRRREQDYPCGPVGGLHGDPRYDRQPSSEKPVCQVIPQSGPGMGRPPMSLAEAETIGQQLLKAAKVSSLAELRELPADQVRKAEKSLGPGLLRFAPVIDGDLIPHDPYNNAVGSYADTPILAGMNADASFSLPPEDLPALRAELRAMYGGMTDQLDALYSTQATSDPRSTAKEIRRDRGLASTWLWVAGRAQSSRQPIYLYLFAHVEPGTEQWGAFHTSEVPYALGNLSVPTARVFSDKDKRVSDLMLGYWENFVKTGNPNKSGLPLWAEFDIDNPLMMRLDSNPRMQSMLPSHKRRFYEQFITRGGQLSLF</sequence>
<dbReference type="Pfam" id="PF00135">
    <property type="entry name" value="COesterase"/>
    <property type="match status" value="1"/>
</dbReference>
<evidence type="ECO:0000256" key="1">
    <source>
        <dbReference type="SAM" id="MobiDB-lite"/>
    </source>
</evidence>
<dbReference type="Gene3D" id="3.40.50.1820">
    <property type="entry name" value="alpha/beta hydrolase"/>
    <property type="match status" value="1"/>
</dbReference>
<feature type="domain" description="Carboxylesterase type B" evidence="2">
    <location>
        <begin position="35"/>
        <end position="306"/>
    </location>
</feature>
<gene>
    <name evidence="3" type="ORF">N026_13400</name>
</gene>
<proteinExistence type="predicted"/>
<protein>
    <submittedName>
        <fullName evidence="3">Carboxylesterase family protein</fullName>
    </submittedName>
</protein>
<evidence type="ECO:0000313" key="3">
    <source>
        <dbReference type="EMBL" id="QHF08427.1"/>
    </source>
</evidence>
<dbReference type="PANTHER" id="PTHR11559">
    <property type="entry name" value="CARBOXYLESTERASE"/>
    <property type="match status" value="1"/>
</dbReference>
<feature type="compositionally biased region" description="Basic and acidic residues" evidence="1">
    <location>
        <begin position="27"/>
        <end position="36"/>
    </location>
</feature>
<dbReference type="AlphaFoldDB" id="A0AAJ4B197"/>
<organism evidence="3 4">
    <name type="scientific">Pseudomonas syringae UB303</name>
    <dbReference type="NCBI Taxonomy" id="1357287"/>
    <lineage>
        <taxon>Bacteria</taxon>
        <taxon>Pseudomonadati</taxon>
        <taxon>Pseudomonadota</taxon>
        <taxon>Gammaproteobacteria</taxon>
        <taxon>Pseudomonadales</taxon>
        <taxon>Pseudomonadaceae</taxon>
        <taxon>Pseudomonas</taxon>
        <taxon>Pseudomonas syringae</taxon>
    </lineage>
</organism>
<dbReference type="InterPro" id="IPR050309">
    <property type="entry name" value="Type-B_Carboxylest/Lipase"/>
</dbReference>
<reference evidence="3 4" key="1">
    <citation type="journal article" date="2014" name="Genome Announc.">
        <title>Draft Genome Sequences of a Phylogenetically Diverse Suite of Pseudomonas syringae Strains from Multiple Source Populations.</title>
        <authorList>
            <person name="Baltrus D.A."/>
            <person name="Yourstone S."/>
            <person name="Lind A."/>
            <person name="Guilbaud C."/>
            <person name="Sands D.C."/>
            <person name="Jones C.D."/>
            <person name="Morris C.E."/>
            <person name="Dangl J.L."/>
        </authorList>
    </citation>
    <scope>NUCLEOTIDE SEQUENCE [LARGE SCALE GENOMIC DNA]</scope>
    <source>
        <strain evidence="3 4">UB303</strain>
    </source>
</reference>